<evidence type="ECO:0000313" key="1">
    <source>
        <dbReference type="EMBL" id="EAN81853.1"/>
    </source>
</evidence>
<accession>Q4CNJ9</accession>
<dbReference type="RefSeq" id="XP_803299.1">
    <property type="nucleotide sequence ID" value="XM_798206.1"/>
</dbReference>
<evidence type="ECO:0000313" key="2">
    <source>
        <dbReference type="Proteomes" id="UP000002296"/>
    </source>
</evidence>
<feature type="non-terminal residue" evidence="1">
    <location>
        <position position="25"/>
    </location>
</feature>
<dbReference type="VEuPathDB" id="TriTrypDB:TcCLB.506189.30"/>
<reference evidence="1 2" key="1">
    <citation type="journal article" date="2005" name="Science">
        <title>The genome sequence of Trypanosoma cruzi, etiologic agent of Chagas disease.</title>
        <authorList>
            <person name="El-Sayed N.M."/>
            <person name="Myler P.J."/>
            <person name="Bartholomeu D.C."/>
            <person name="Nilsson D."/>
            <person name="Aggarwal G."/>
            <person name="Tran A.N."/>
            <person name="Ghedin E."/>
            <person name="Worthey E.A."/>
            <person name="Delcher A.L."/>
            <person name="Blandin G."/>
            <person name="Westenberger S.J."/>
            <person name="Caler E."/>
            <person name="Cerqueira G.C."/>
            <person name="Branche C."/>
            <person name="Haas B."/>
            <person name="Anupama A."/>
            <person name="Arner E."/>
            <person name="Aslund L."/>
            <person name="Attipoe P."/>
            <person name="Bontempi E."/>
            <person name="Bringaud F."/>
            <person name="Burton P."/>
            <person name="Cadag E."/>
            <person name="Campbell D.A."/>
            <person name="Carrington M."/>
            <person name="Crabtree J."/>
            <person name="Darban H."/>
            <person name="da Silveira J.F."/>
            <person name="de Jong P."/>
            <person name="Edwards K."/>
            <person name="Englund P.T."/>
            <person name="Fazelina G."/>
            <person name="Feldblyum T."/>
            <person name="Ferella M."/>
            <person name="Frasch A.C."/>
            <person name="Gull K."/>
            <person name="Horn D."/>
            <person name="Hou L."/>
            <person name="Huang Y."/>
            <person name="Kindlund E."/>
            <person name="Klingbeil M."/>
            <person name="Kluge S."/>
            <person name="Koo H."/>
            <person name="Lacerda D."/>
            <person name="Levin M.J."/>
            <person name="Lorenzi H."/>
            <person name="Louie T."/>
            <person name="Machado C.R."/>
            <person name="McCulloch R."/>
            <person name="McKenna A."/>
            <person name="Mizuno Y."/>
            <person name="Mottram J.C."/>
            <person name="Nelson S."/>
            <person name="Ochaya S."/>
            <person name="Osoegawa K."/>
            <person name="Pai G."/>
            <person name="Parsons M."/>
            <person name="Pentony M."/>
            <person name="Pettersson U."/>
            <person name="Pop M."/>
            <person name="Ramirez J.L."/>
            <person name="Rinta J."/>
            <person name="Robertson L."/>
            <person name="Salzberg S.L."/>
            <person name="Sanchez D.O."/>
            <person name="Seyler A."/>
            <person name="Sharma R."/>
            <person name="Shetty J."/>
            <person name="Simpson A.J."/>
            <person name="Sisk E."/>
            <person name="Tammi M.T."/>
            <person name="Tarleton R."/>
            <person name="Teixeira S."/>
            <person name="Van Aken S."/>
            <person name="Vogt C."/>
            <person name="Ward P.N."/>
            <person name="Wickstead B."/>
            <person name="Wortman J."/>
            <person name="White O."/>
            <person name="Fraser C.M."/>
            <person name="Stuart K.D."/>
            <person name="Andersson B."/>
        </authorList>
    </citation>
    <scope>NUCLEOTIDE SEQUENCE [LARGE SCALE GENOMIC DNA]</scope>
    <source>
        <strain evidence="1 2">CL Brener</strain>
    </source>
</reference>
<protein>
    <submittedName>
        <fullName evidence="1">Uncharacterized protein</fullName>
    </submittedName>
</protein>
<name>Q4CNJ9_TRYCC</name>
<sequence>MIRPVLRTRKHFSVAVRVRLHFCLF</sequence>
<dbReference type="EMBL" id="AAHK01002926">
    <property type="protein sequence ID" value="EAN81853.1"/>
    <property type="molecule type" value="Genomic_DNA"/>
</dbReference>
<dbReference type="KEGG" id="tcr:506189.30"/>
<dbReference type="PaxDb" id="353153-Q4CNJ9"/>
<dbReference type="AlphaFoldDB" id="Q4CNJ9"/>
<proteinExistence type="predicted"/>
<comment type="caution">
    <text evidence="1">The sequence shown here is derived from an EMBL/GenBank/DDBJ whole genome shotgun (WGS) entry which is preliminary data.</text>
</comment>
<keyword evidence="2" id="KW-1185">Reference proteome</keyword>
<gene>
    <name evidence="1" type="ORF">Tc00.1047053506189.30</name>
</gene>
<dbReference type="Proteomes" id="UP000002296">
    <property type="component" value="Unassembled WGS sequence"/>
</dbReference>
<dbReference type="InParanoid" id="Q4CNJ9"/>
<dbReference type="GeneID" id="3532932"/>
<organism evidence="1 2">
    <name type="scientific">Trypanosoma cruzi (strain CL Brener)</name>
    <dbReference type="NCBI Taxonomy" id="353153"/>
    <lineage>
        <taxon>Eukaryota</taxon>
        <taxon>Discoba</taxon>
        <taxon>Euglenozoa</taxon>
        <taxon>Kinetoplastea</taxon>
        <taxon>Metakinetoplastina</taxon>
        <taxon>Trypanosomatida</taxon>
        <taxon>Trypanosomatidae</taxon>
        <taxon>Trypanosoma</taxon>
        <taxon>Schizotrypanum</taxon>
    </lineage>
</organism>